<dbReference type="InParanoid" id="A0A3Q1GXC2"/>
<sequence>MHFLQNLRCAVVKPLHSATVVAQHAVELRQYEETDPQRCLPVLLLIENSDKEYLDDLRNELEVAINSKQIQYGTLCFILLSCRRSHDPEARCRDSPLKNVAELEELGYEPDFILTFVLMSQEFSGDYVRGFVEHLLQDIDHRSVVTRFIHYVALLNTYVQNSFISQSHCEALLDLTIRLEKFRQHTFEKSLSDQAKLVFLHLRDEKTHIKSIRIIHPLVAKEILQQLCGTQQTQSTLAMNLLFENVLFEHRFGREEYLTFLRQLFLRQARISKGDEYDSLFSPLIDHVRENEKSPDTAIEVLKEAFECFHKDPFFAQQLARLLYTHEKFKEAKHWLETAAKQLPNNSYILNTKGQVYRKWFQAKCKAIDNILKTPQNTADAVETALKSLECFRESHRVMTSCGSFKFEYSINIWFHHINMTLCCFWGVPRRSPYRHFFKPSCLKNSRCQSSPECIISAFKFQKFLPKPSPRLGRSAPSLPRIHLFGDFPMTCLKQKRVHHPLTWLAKKFSVYGKYFSEACSTALLQQGKSIPAKLTPFQKRMIIYQLGGGNFISILSKLTDQSNGVRHLEDILSLYPSNPIQAKFGQRDIINYIVSHISLYCLSSQNAKVAPLKDLQALCRQFPSDKKRCLPSALFLLTLLHWPEDHDSACEKESKYETVQSAVEHLEKGYWTKMKDIPQRKRRIYTHFFLGNGTGLDKFVHKTKFQRITNRFSVSEKRMKWLRGEALKMPEITEMLKRVSGWTEDGVVYLEGPQKKKFSILPIYVPSVPHSNENITFNVGFTFRGPVAYNIIVNE</sequence>
<dbReference type="AlphaFoldDB" id="A0A3Q1GXC2"/>
<dbReference type="PANTHER" id="PTHR16155">
    <property type="entry name" value="DED DOMAIN-CONTAINING PROTEIN"/>
    <property type="match status" value="1"/>
</dbReference>
<reference evidence="1" key="1">
    <citation type="submission" date="2025-08" db="UniProtKB">
        <authorList>
            <consortium name="Ensembl"/>
        </authorList>
    </citation>
    <scope>IDENTIFICATION</scope>
</reference>
<dbReference type="Proteomes" id="UP000257200">
    <property type="component" value="Unplaced"/>
</dbReference>
<dbReference type="PANTHER" id="PTHR16155:SF3">
    <property type="entry name" value="STERILE ALPHA MOTIF DOMAIN-CONTAINING PROTEIN 9-LIKE"/>
    <property type="match status" value="1"/>
</dbReference>
<evidence type="ECO:0000313" key="1">
    <source>
        <dbReference type="Ensembl" id="ENSAPOP00000034464.1"/>
    </source>
</evidence>
<keyword evidence="2" id="KW-1185">Reference proteome</keyword>
<dbReference type="SUPFAM" id="SSF48452">
    <property type="entry name" value="TPR-like"/>
    <property type="match status" value="1"/>
</dbReference>
<accession>A0A3Q1GXC2</accession>
<dbReference type="Ensembl" id="ENSAPOT00000030258.1">
    <property type="protein sequence ID" value="ENSAPOP00000034464.1"/>
    <property type="gene ID" value="ENSAPOG00000023721.1"/>
</dbReference>
<dbReference type="InterPro" id="IPR011990">
    <property type="entry name" value="TPR-like_helical_dom_sf"/>
</dbReference>
<organism evidence="1 2">
    <name type="scientific">Acanthochromis polyacanthus</name>
    <name type="common">spiny chromis</name>
    <dbReference type="NCBI Taxonomy" id="80966"/>
    <lineage>
        <taxon>Eukaryota</taxon>
        <taxon>Metazoa</taxon>
        <taxon>Chordata</taxon>
        <taxon>Craniata</taxon>
        <taxon>Vertebrata</taxon>
        <taxon>Euteleostomi</taxon>
        <taxon>Actinopterygii</taxon>
        <taxon>Neopterygii</taxon>
        <taxon>Teleostei</taxon>
        <taxon>Neoteleostei</taxon>
        <taxon>Acanthomorphata</taxon>
        <taxon>Ovalentaria</taxon>
        <taxon>Pomacentridae</taxon>
        <taxon>Acanthochromis</taxon>
    </lineage>
</organism>
<dbReference type="GO" id="GO:0005737">
    <property type="term" value="C:cytoplasm"/>
    <property type="evidence" value="ECO:0007669"/>
    <property type="project" value="TreeGrafter"/>
</dbReference>
<name>A0A3Q1GXC2_9TELE</name>
<dbReference type="STRING" id="80966.ENSAPOP00000034464"/>
<proteinExistence type="predicted"/>
<reference evidence="1" key="2">
    <citation type="submission" date="2025-09" db="UniProtKB">
        <authorList>
            <consortium name="Ensembl"/>
        </authorList>
    </citation>
    <scope>IDENTIFICATION</scope>
</reference>
<evidence type="ECO:0000313" key="2">
    <source>
        <dbReference type="Proteomes" id="UP000257200"/>
    </source>
</evidence>
<protein>
    <submittedName>
        <fullName evidence="1">Sterile alpha motif domain containing 9 like</fullName>
    </submittedName>
</protein>
<dbReference type="Gene3D" id="1.25.40.10">
    <property type="entry name" value="Tetratricopeptide repeat domain"/>
    <property type="match status" value="1"/>
</dbReference>
<dbReference type="GeneTree" id="ENSGT00390000013973"/>